<gene>
    <name evidence="2" type="ORF">EV667_3752</name>
</gene>
<feature type="region of interest" description="Disordered" evidence="1">
    <location>
        <begin position="51"/>
        <end position="97"/>
    </location>
</feature>
<name>A0A4R1HL05_ANCAQ</name>
<feature type="compositionally biased region" description="Basic residues" evidence="1">
    <location>
        <begin position="193"/>
        <end position="209"/>
    </location>
</feature>
<evidence type="ECO:0000313" key="2">
    <source>
        <dbReference type="EMBL" id="TCK23077.1"/>
    </source>
</evidence>
<proteinExistence type="predicted"/>
<evidence type="ECO:0000313" key="3">
    <source>
        <dbReference type="Proteomes" id="UP000295030"/>
    </source>
</evidence>
<feature type="region of interest" description="Disordered" evidence="1">
    <location>
        <begin position="141"/>
        <end position="278"/>
    </location>
</feature>
<dbReference type="AlphaFoldDB" id="A0A4R1HL05"/>
<feature type="compositionally biased region" description="Low complexity" evidence="1">
    <location>
        <begin position="183"/>
        <end position="192"/>
    </location>
</feature>
<dbReference type="EMBL" id="SMFY01000004">
    <property type="protein sequence ID" value="TCK23077.1"/>
    <property type="molecule type" value="Genomic_DNA"/>
</dbReference>
<dbReference type="Proteomes" id="UP000295030">
    <property type="component" value="Unassembled WGS sequence"/>
</dbReference>
<feature type="compositionally biased region" description="Basic residues" evidence="1">
    <location>
        <begin position="255"/>
        <end position="265"/>
    </location>
</feature>
<organism evidence="2 3">
    <name type="scientific">Ancylobacter aquaticus</name>
    <dbReference type="NCBI Taxonomy" id="100"/>
    <lineage>
        <taxon>Bacteria</taxon>
        <taxon>Pseudomonadati</taxon>
        <taxon>Pseudomonadota</taxon>
        <taxon>Alphaproteobacteria</taxon>
        <taxon>Hyphomicrobiales</taxon>
        <taxon>Xanthobacteraceae</taxon>
        <taxon>Ancylobacter</taxon>
    </lineage>
</organism>
<feature type="compositionally biased region" description="Low complexity" evidence="1">
    <location>
        <begin position="147"/>
        <end position="166"/>
    </location>
</feature>
<keyword evidence="3" id="KW-1185">Reference proteome</keyword>
<accession>A0A4R1HL05</accession>
<reference evidence="2 3" key="1">
    <citation type="submission" date="2019-03" db="EMBL/GenBank/DDBJ databases">
        <title>Genomic Encyclopedia of Type Strains, Phase IV (KMG-IV): sequencing the most valuable type-strain genomes for metagenomic binning, comparative biology and taxonomic classification.</title>
        <authorList>
            <person name="Goeker M."/>
        </authorList>
    </citation>
    <scope>NUCLEOTIDE SEQUENCE [LARGE SCALE GENOMIC DNA]</scope>
    <source>
        <strain evidence="2 3">DSM 101</strain>
    </source>
</reference>
<evidence type="ECO:0000256" key="1">
    <source>
        <dbReference type="SAM" id="MobiDB-lite"/>
    </source>
</evidence>
<comment type="caution">
    <text evidence="2">The sequence shown here is derived from an EMBL/GenBank/DDBJ whole genome shotgun (WGS) entry which is preliminary data.</text>
</comment>
<protein>
    <submittedName>
        <fullName evidence="2">Uncharacterized protein</fullName>
    </submittedName>
</protein>
<sequence length="278" mass="30110">MIFEAGSGGYDYRIPALAERINRPSLVTPAGQTVRRSLRVLARTGTSMLQACPDVSDPRPAGHPRPQSTWQFPGLRRPSAKLSKTGNSRRSIRQGETALERFRREPIRVRAPGSAALWFLACQQSRWSCNVHAARLSELGRSTPTPAAGRMCRRAASGGRSGGPKAARSRNRAAAGPSPATCRTARSSALAGRRSRGRRREGRHSRRGHPSAEPRTGRAPAALRPGVSSTGEAAPASSPRPPPRRTPDVRVGRSVVRRPTQRRSRAPGPIKRDLIDNT</sequence>